<name>A0A9Q2WH13_9BURK</name>
<sequence length="107" mass="11981">MLDFGLATEAEIRTQLCQRLRNARLYQGFSQATLAEMAGVSTSTVKFIESQEQCTLENFVRVVSALGLVGEMQDLFVTKPKSIAMLEQAQRSLIKRAPRQKRTLVST</sequence>
<dbReference type="EMBL" id="JAANEY010000001">
    <property type="protein sequence ID" value="MBT8550383.1"/>
    <property type="molecule type" value="Genomic_DNA"/>
</dbReference>
<dbReference type="SUPFAM" id="SSF47413">
    <property type="entry name" value="lambda repressor-like DNA-binding domains"/>
    <property type="match status" value="1"/>
</dbReference>
<dbReference type="GO" id="GO:0003677">
    <property type="term" value="F:DNA binding"/>
    <property type="evidence" value="ECO:0007669"/>
    <property type="project" value="InterPro"/>
</dbReference>
<dbReference type="Pfam" id="PF01381">
    <property type="entry name" value="HTH_3"/>
    <property type="match status" value="1"/>
</dbReference>
<gene>
    <name evidence="2" type="ORF">G6731_00195</name>
</gene>
<dbReference type="SMART" id="SM00530">
    <property type="entry name" value="HTH_XRE"/>
    <property type="match status" value="1"/>
</dbReference>
<comment type="caution">
    <text evidence="2">The sequence shown here is derived from an EMBL/GenBank/DDBJ whole genome shotgun (WGS) entry which is preliminary data.</text>
</comment>
<dbReference type="CDD" id="cd00093">
    <property type="entry name" value="HTH_XRE"/>
    <property type="match status" value="1"/>
</dbReference>
<evidence type="ECO:0000313" key="3">
    <source>
        <dbReference type="Proteomes" id="UP000783102"/>
    </source>
</evidence>
<dbReference type="Proteomes" id="UP000783102">
    <property type="component" value="Unassembled WGS sequence"/>
</dbReference>
<evidence type="ECO:0000313" key="2">
    <source>
        <dbReference type="EMBL" id="MBT8550383.1"/>
    </source>
</evidence>
<protein>
    <submittedName>
        <fullName evidence="2">Helix-turn-helix domain-containing protein</fullName>
    </submittedName>
</protein>
<dbReference type="Gene3D" id="1.10.260.40">
    <property type="entry name" value="lambda repressor-like DNA-binding domains"/>
    <property type="match status" value="1"/>
</dbReference>
<dbReference type="PROSITE" id="PS50943">
    <property type="entry name" value="HTH_CROC1"/>
    <property type="match status" value="1"/>
</dbReference>
<organism evidence="2 3">
    <name type="scientific">Polynucleobacter paneuropaeus</name>
    <dbReference type="NCBI Taxonomy" id="2527775"/>
    <lineage>
        <taxon>Bacteria</taxon>
        <taxon>Pseudomonadati</taxon>
        <taxon>Pseudomonadota</taxon>
        <taxon>Betaproteobacteria</taxon>
        <taxon>Burkholderiales</taxon>
        <taxon>Burkholderiaceae</taxon>
        <taxon>Polynucleobacter</taxon>
    </lineage>
</organism>
<proteinExistence type="predicted"/>
<evidence type="ECO:0000259" key="1">
    <source>
        <dbReference type="PROSITE" id="PS50943"/>
    </source>
</evidence>
<dbReference type="AlphaFoldDB" id="A0A9Q2WH13"/>
<dbReference type="InterPro" id="IPR010982">
    <property type="entry name" value="Lambda_DNA-bd_dom_sf"/>
</dbReference>
<reference evidence="2" key="1">
    <citation type="journal article" date="2021" name="Genome Biol. Evol.">
        <title>Continental-Scale Gene Flow Prevents Allopatric Divergence of Pelagic Freshwater Bacteria.</title>
        <authorList>
            <person name="Hoetzinger M."/>
            <person name="Pitt A."/>
            <person name="Huemer A."/>
            <person name="Hahn M.W."/>
        </authorList>
    </citation>
    <scope>NUCLEOTIDE SEQUENCE</scope>
    <source>
        <strain evidence="2">SM1-W8</strain>
    </source>
</reference>
<feature type="domain" description="HTH cro/C1-type" evidence="1">
    <location>
        <begin position="20"/>
        <end position="75"/>
    </location>
</feature>
<dbReference type="InterPro" id="IPR001387">
    <property type="entry name" value="Cro/C1-type_HTH"/>
</dbReference>
<accession>A0A9Q2WH13</accession>